<reference evidence="9 10" key="1">
    <citation type="submission" date="2023-07" db="EMBL/GenBank/DDBJ databases">
        <title>Sorghum-associated microbial communities from plants grown in Nebraska, USA.</title>
        <authorList>
            <person name="Schachtman D."/>
        </authorList>
    </citation>
    <scope>NUCLEOTIDE SEQUENCE [LARGE SCALE GENOMIC DNA]</scope>
    <source>
        <strain evidence="9 10">2980</strain>
    </source>
</reference>
<evidence type="ECO:0000313" key="9">
    <source>
        <dbReference type="EMBL" id="MDR6867189.1"/>
    </source>
</evidence>
<dbReference type="InterPro" id="IPR036259">
    <property type="entry name" value="MFS_trans_sf"/>
</dbReference>
<feature type="transmembrane region" description="Helical" evidence="7">
    <location>
        <begin position="301"/>
        <end position="322"/>
    </location>
</feature>
<keyword evidence="4 7" id="KW-0812">Transmembrane</keyword>
<evidence type="ECO:0000256" key="6">
    <source>
        <dbReference type="ARBA" id="ARBA00023136"/>
    </source>
</evidence>
<feature type="transmembrane region" description="Helical" evidence="7">
    <location>
        <begin position="76"/>
        <end position="93"/>
    </location>
</feature>
<dbReference type="RefSeq" id="WP_310019753.1">
    <property type="nucleotide sequence ID" value="NZ_JAVDUM010000007.1"/>
</dbReference>
<gene>
    <name evidence="9" type="ORF">J2Y69_001790</name>
</gene>
<feature type="domain" description="Major facilitator superfamily (MFS) profile" evidence="8">
    <location>
        <begin position="10"/>
        <end position="391"/>
    </location>
</feature>
<feature type="transmembrane region" description="Helical" evidence="7">
    <location>
        <begin position="364"/>
        <end position="385"/>
    </location>
</feature>
<evidence type="ECO:0000256" key="5">
    <source>
        <dbReference type="ARBA" id="ARBA00022989"/>
    </source>
</evidence>
<name>A0ABU1SC54_9MICO</name>
<evidence type="ECO:0000313" key="10">
    <source>
        <dbReference type="Proteomes" id="UP001259347"/>
    </source>
</evidence>
<comment type="caution">
    <text evidence="9">The sequence shown here is derived from an EMBL/GenBank/DDBJ whole genome shotgun (WGS) entry which is preliminary data.</text>
</comment>
<feature type="transmembrane region" description="Helical" evidence="7">
    <location>
        <begin position="43"/>
        <end position="64"/>
    </location>
</feature>
<evidence type="ECO:0000256" key="4">
    <source>
        <dbReference type="ARBA" id="ARBA00022692"/>
    </source>
</evidence>
<keyword evidence="2" id="KW-0813">Transport</keyword>
<feature type="transmembrane region" description="Helical" evidence="7">
    <location>
        <begin position="334"/>
        <end position="358"/>
    </location>
</feature>
<feature type="transmembrane region" description="Helical" evidence="7">
    <location>
        <begin position="105"/>
        <end position="126"/>
    </location>
</feature>
<dbReference type="PROSITE" id="PS50850">
    <property type="entry name" value="MFS"/>
    <property type="match status" value="1"/>
</dbReference>
<evidence type="ECO:0000256" key="1">
    <source>
        <dbReference type="ARBA" id="ARBA00004651"/>
    </source>
</evidence>
<dbReference type="Pfam" id="PF07690">
    <property type="entry name" value="MFS_1"/>
    <property type="match status" value="1"/>
</dbReference>
<dbReference type="InterPro" id="IPR020846">
    <property type="entry name" value="MFS_dom"/>
</dbReference>
<accession>A0ABU1SC54</accession>
<dbReference type="EMBL" id="JAVDUM010000007">
    <property type="protein sequence ID" value="MDR6867189.1"/>
    <property type="molecule type" value="Genomic_DNA"/>
</dbReference>
<sequence>MTASPPARTAVLATAFAFLIVMAGTTLPTPLYAIYAEQLSFAPLMVTLLFAVYAFGVVAALVVFGRLSDVIGRRPVLIAAVVLAILSTALFLLPPALPVLFAARVLSGLAAGLMSGTGTAAIIDLFPAARRASAGTLAVAVNAGGLALGTLGAGVLSALVAAPLVVPYAVYLALSVLALLGLIVLVPAPRVAAGARFRVQRVSVPARIRAPFVRAVLAAGSGFAVLGVLTATSALFLAGSLHLASHLLAGAVVGIAFFGMAVGQILARRMTAHRALVTGCLGLVASAAMLGLAFAVTGLAWLIASAVVTGVAGGLCMNAAIGTTVERVEPAERGAVSSAFFAGVYLMLAVPAIIVGILAGATSLSAAGLVLAIAVAVLALVVACVELGARGTGTTPEPGV</sequence>
<proteinExistence type="predicted"/>
<keyword evidence="6 7" id="KW-0472">Membrane</keyword>
<feature type="transmembrane region" description="Helical" evidence="7">
    <location>
        <begin position="168"/>
        <end position="191"/>
    </location>
</feature>
<feature type="transmembrane region" description="Helical" evidence="7">
    <location>
        <begin position="243"/>
        <end position="263"/>
    </location>
</feature>
<feature type="transmembrane region" description="Helical" evidence="7">
    <location>
        <begin position="275"/>
        <end position="295"/>
    </location>
</feature>
<keyword evidence="5 7" id="KW-1133">Transmembrane helix</keyword>
<dbReference type="Gene3D" id="1.20.1250.20">
    <property type="entry name" value="MFS general substrate transporter like domains"/>
    <property type="match status" value="1"/>
</dbReference>
<keyword evidence="10" id="KW-1185">Reference proteome</keyword>
<protein>
    <submittedName>
        <fullName evidence="9">MFS family permease</fullName>
    </submittedName>
</protein>
<feature type="transmembrane region" description="Helical" evidence="7">
    <location>
        <begin position="138"/>
        <end position="162"/>
    </location>
</feature>
<keyword evidence="3" id="KW-1003">Cell membrane</keyword>
<dbReference type="SUPFAM" id="SSF103473">
    <property type="entry name" value="MFS general substrate transporter"/>
    <property type="match status" value="1"/>
</dbReference>
<evidence type="ECO:0000256" key="3">
    <source>
        <dbReference type="ARBA" id="ARBA00022475"/>
    </source>
</evidence>
<dbReference type="PANTHER" id="PTHR23517">
    <property type="entry name" value="RESISTANCE PROTEIN MDTM, PUTATIVE-RELATED-RELATED"/>
    <property type="match status" value="1"/>
</dbReference>
<dbReference type="InterPro" id="IPR011701">
    <property type="entry name" value="MFS"/>
</dbReference>
<evidence type="ECO:0000259" key="8">
    <source>
        <dbReference type="PROSITE" id="PS50850"/>
    </source>
</evidence>
<comment type="subcellular location">
    <subcellularLocation>
        <location evidence="1">Cell membrane</location>
        <topology evidence="1">Multi-pass membrane protein</topology>
    </subcellularLocation>
</comment>
<evidence type="ECO:0000256" key="7">
    <source>
        <dbReference type="SAM" id="Phobius"/>
    </source>
</evidence>
<feature type="transmembrane region" description="Helical" evidence="7">
    <location>
        <begin position="212"/>
        <end position="237"/>
    </location>
</feature>
<organism evidence="9 10">
    <name type="scientific">Microbacterium resistens</name>
    <dbReference type="NCBI Taxonomy" id="156977"/>
    <lineage>
        <taxon>Bacteria</taxon>
        <taxon>Bacillati</taxon>
        <taxon>Actinomycetota</taxon>
        <taxon>Actinomycetes</taxon>
        <taxon>Micrococcales</taxon>
        <taxon>Microbacteriaceae</taxon>
        <taxon>Microbacterium</taxon>
    </lineage>
</organism>
<dbReference type="InterPro" id="IPR050171">
    <property type="entry name" value="MFS_Transporters"/>
</dbReference>
<evidence type="ECO:0000256" key="2">
    <source>
        <dbReference type="ARBA" id="ARBA00022448"/>
    </source>
</evidence>
<dbReference type="PANTHER" id="PTHR23517:SF13">
    <property type="entry name" value="MAJOR FACILITATOR SUPERFAMILY MFS_1"/>
    <property type="match status" value="1"/>
</dbReference>
<dbReference type="Proteomes" id="UP001259347">
    <property type="component" value="Unassembled WGS sequence"/>
</dbReference>